<keyword evidence="2" id="KW-1185">Reference proteome</keyword>
<dbReference type="EMBL" id="JAYMYR010000007">
    <property type="protein sequence ID" value="KAK7351973.1"/>
    <property type="molecule type" value="Genomic_DNA"/>
</dbReference>
<sequence length="163" mass="18149">MAEDYKDSKTERALASGLESKSAGGFKLYTLPLQKDKHARPIINTKGSSKDRIQAGIERQRPRFISSIAAKCRFTRQPGGTSCHTGKERPGAYTLELRLYRSSFLCDTTLAKSEPLPTHFCRSKDQIPLPISTSPDERKGPQLDHLLKTDSVLSLLEACIMLK</sequence>
<protein>
    <submittedName>
        <fullName evidence="1">Uncharacterized protein</fullName>
    </submittedName>
</protein>
<dbReference type="Proteomes" id="UP001374584">
    <property type="component" value="Unassembled WGS sequence"/>
</dbReference>
<gene>
    <name evidence="1" type="ORF">VNO80_17387</name>
</gene>
<accession>A0AAN9MH82</accession>
<dbReference type="AlphaFoldDB" id="A0AAN9MH82"/>
<evidence type="ECO:0000313" key="1">
    <source>
        <dbReference type="EMBL" id="KAK7351973.1"/>
    </source>
</evidence>
<name>A0AAN9MH82_PHACN</name>
<comment type="caution">
    <text evidence="1">The sequence shown here is derived from an EMBL/GenBank/DDBJ whole genome shotgun (WGS) entry which is preliminary data.</text>
</comment>
<evidence type="ECO:0000313" key="2">
    <source>
        <dbReference type="Proteomes" id="UP001374584"/>
    </source>
</evidence>
<organism evidence="1 2">
    <name type="scientific">Phaseolus coccineus</name>
    <name type="common">Scarlet runner bean</name>
    <name type="synonym">Phaseolus multiflorus</name>
    <dbReference type="NCBI Taxonomy" id="3886"/>
    <lineage>
        <taxon>Eukaryota</taxon>
        <taxon>Viridiplantae</taxon>
        <taxon>Streptophyta</taxon>
        <taxon>Embryophyta</taxon>
        <taxon>Tracheophyta</taxon>
        <taxon>Spermatophyta</taxon>
        <taxon>Magnoliopsida</taxon>
        <taxon>eudicotyledons</taxon>
        <taxon>Gunneridae</taxon>
        <taxon>Pentapetalae</taxon>
        <taxon>rosids</taxon>
        <taxon>fabids</taxon>
        <taxon>Fabales</taxon>
        <taxon>Fabaceae</taxon>
        <taxon>Papilionoideae</taxon>
        <taxon>50 kb inversion clade</taxon>
        <taxon>NPAAA clade</taxon>
        <taxon>indigoferoid/millettioid clade</taxon>
        <taxon>Phaseoleae</taxon>
        <taxon>Phaseolus</taxon>
    </lineage>
</organism>
<proteinExistence type="predicted"/>
<reference evidence="1 2" key="1">
    <citation type="submission" date="2024-01" db="EMBL/GenBank/DDBJ databases">
        <title>The genomes of 5 underutilized Papilionoideae crops provide insights into root nodulation and disease resistanc.</title>
        <authorList>
            <person name="Jiang F."/>
        </authorList>
    </citation>
    <scope>NUCLEOTIDE SEQUENCE [LARGE SCALE GENOMIC DNA]</scope>
    <source>
        <strain evidence="1">JINMINGXINNONG_FW02</strain>
        <tissue evidence="1">Leaves</tissue>
    </source>
</reference>